<sequence length="109" mass="12749">MATICFVLLSPNQVIAEKESAYQIRKIKIVNYIMTIYTILTTISVYARPFVKEPHLVREPCVADPRTKASLTRENVIILWFKPWDKFWVKENVISIIEEESCQISFIDL</sequence>
<keyword evidence="1" id="KW-0472">Membrane</keyword>
<keyword evidence="1" id="KW-1133">Transmembrane helix</keyword>
<name>A0A0C2MVE8_THEKT</name>
<evidence type="ECO:0000256" key="1">
    <source>
        <dbReference type="SAM" id="Phobius"/>
    </source>
</evidence>
<reference evidence="2 3" key="1">
    <citation type="journal article" date="2014" name="Genome Biol. Evol.">
        <title>The genome of the myxosporean Thelohanellus kitauei shows adaptations to nutrient acquisition within its fish host.</title>
        <authorList>
            <person name="Yang Y."/>
            <person name="Xiong J."/>
            <person name="Zhou Z."/>
            <person name="Huo F."/>
            <person name="Miao W."/>
            <person name="Ran C."/>
            <person name="Liu Y."/>
            <person name="Zhang J."/>
            <person name="Feng J."/>
            <person name="Wang M."/>
            <person name="Wang M."/>
            <person name="Wang L."/>
            <person name="Yao B."/>
        </authorList>
    </citation>
    <scope>NUCLEOTIDE SEQUENCE [LARGE SCALE GENOMIC DNA]</scope>
    <source>
        <strain evidence="2">Wuqing</strain>
    </source>
</reference>
<dbReference type="Proteomes" id="UP000031668">
    <property type="component" value="Unassembled WGS sequence"/>
</dbReference>
<dbReference type="AlphaFoldDB" id="A0A0C2MVE8"/>
<feature type="transmembrane region" description="Helical" evidence="1">
    <location>
        <begin position="32"/>
        <end position="51"/>
    </location>
</feature>
<proteinExistence type="predicted"/>
<gene>
    <name evidence="2" type="ORF">RF11_05679</name>
</gene>
<accession>A0A0C2MVE8</accession>
<protein>
    <submittedName>
        <fullName evidence="2">Uncharacterized protein</fullName>
    </submittedName>
</protein>
<evidence type="ECO:0000313" key="2">
    <source>
        <dbReference type="EMBL" id="KII71351.1"/>
    </source>
</evidence>
<keyword evidence="3" id="KW-1185">Reference proteome</keyword>
<organism evidence="2 3">
    <name type="scientific">Thelohanellus kitauei</name>
    <name type="common">Myxosporean</name>
    <dbReference type="NCBI Taxonomy" id="669202"/>
    <lineage>
        <taxon>Eukaryota</taxon>
        <taxon>Metazoa</taxon>
        <taxon>Cnidaria</taxon>
        <taxon>Myxozoa</taxon>
        <taxon>Myxosporea</taxon>
        <taxon>Bivalvulida</taxon>
        <taxon>Platysporina</taxon>
        <taxon>Myxobolidae</taxon>
        <taxon>Thelohanellus</taxon>
    </lineage>
</organism>
<evidence type="ECO:0000313" key="3">
    <source>
        <dbReference type="Proteomes" id="UP000031668"/>
    </source>
</evidence>
<comment type="caution">
    <text evidence="2">The sequence shown here is derived from an EMBL/GenBank/DDBJ whole genome shotgun (WGS) entry which is preliminary data.</text>
</comment>
<keyword evidence="1" id="KW-0812">Transmembrane</keyword>
<dbReference type="EMBL" id="JWZT01001787">
    <property type="protein sequence ID" value="KII71351.1"/>
    <property type="molecule type" value="Genomic_DNA"/>
</dbReference>